<feature type="compositionally biased region" description="Basic and acidic residues" evidence="1">
    <location>
        <begin position="128"/>
        <end position="148"/>
    </location>
</feature>
<dbReference type="Proteomes" id="UP000887577">
    <property type="component" value="Unplaced"/>
</dbReference>
<name>A0A914Z859_9BILA</name>
<feature type="region of interest" description="Disordered" evidence="1">
    <location>
        <begin position="127"/>
        <end position="148"/>
    </location>
</feature>
<keyword evidence="2" id="KW-1185">Reference proteome</keyword>
<dbReference type="WBParaSite" id="PSU_v2.g8863.t1">
    <property type="protein sequence ID" value="PSU_v2.g8863.t1"/>
    <property type="gene ID" value="PSU_v2.g8863"/>
</dbReference>
<sequence>MDQWNNEFCAAVEYNPKLINLFDQPPPLDLKDSNDAESIRKMREYFITKNSRKRQLVETVDKNTEMSGNHIKKQLCHIDLEYHQSQQLKYEIEQLREEFADLNSKTQMLQKENGALKTRLSKYQATDVIDRQRNQDARNRAKKKDAALEKQRQVIQQVENFLDERPGAVATLRKRFDFKENVLKSATTTTKNTNRPPPRGPPSVTTISTSSSNSNGSNGPIYSNARQPGQHRRSQSVQIPLRSRK</sequence>
<proteinExistence type="predicted"/>
<accession>A0A914Z859</accession>
<dbReference type="Gene3D" id="6.10.250.1060">
    <property type="match status" value="1"/>
</dbReference>
<evidence type="ECO:0000313" key="3">
    <source>
        <dbReference type="WBParaSite" id="PSU_v2.g8863.t1"/>
    </source>
</evidence>
<feature type="region of interest" description="Disordered" evidence="1">
    <location>
        <begin position="185"/>
        <end position="245"/>
    </location>
</feature>
<feature type="compositionally biased region" description="Low complexity" evidence="1">
    <location>
        <begin position="202"/>
        <end position="220"/>
    </location>
</feature>
<dbReference type="AlphaFoldDB" id="A0A914Z859"/>
<reference evidence="3" key="1">
    <citation type="submission" date="2022-11" db="UniProtKB">
        <authorList>
            <consortium name="WormBaseParasite"/>
        </authorList>
    </citation>
    <scope>IDENTIFICATION</scope>
</reference>
<organism evidence="2 3">
    <name type="scientific">Panagrolaimus superbus</name>
    <dbReference type="NCBI Taxonomy" id="310955"/>
    <lineage>
        <taxon>Eukaryota</taxon>
        <taxon>Metazoa</taxon>
        <taxon>Ecdysozoa</taxon>
        <taxon>Nematoda</taxon>
        <taxon>Chromadorea</taxon>
        <taxon>Rhabditida</taxon>
        <taxon>Tylenchina</taxon>
        <taxon>Panagrolaimomorpha</taxon>
        <taxon>Panagrolaimoidea</taxon>
        <taxon>Panagrolaimidae</taxon>
        <taxon>Panagrolaimus</taxon>
    </lineage>
</organism>
<evidence type="ECO:0000256" key="1">
    <source>
        <dbReference type="SAM" id="MobiDB-lite"/>
    </source>
</evidence>
<protein>
    <submittedName>
        <fullName evidence="3">Uncharacterized protein</fullName>
    </submittedName>
</protein>
<evidence type="ECO:0000313" key="2">
    <source>
        <dbReference type="Proteomes" id="UP000887577"/>
    </source>
</evidence>